<protein>
    <submittedName>
        <fullName evidence="2">Uncharacterized protein</fullName>
    </submittedName>
</protein>
<proteinExistence type="predicted"/>
<name>A0A0D0AD93_9AGAM</name>
<dbReference type="HOGENOM" id="CLU_2694744_0_0_1"/>
<feature type="non-terminal residue" evidence="2">
    <location>
        <position position="74"/>
    </location>
</feature>
<dbReference type="InParanoid" id="A0A0D0AD93"/>
<dbReference type="Proteomes" id="UP000054485">
    <property type="component" value="Unassembled WGS sequence"/>
</dbReference>
<evidence type="ECO:0000256" key="1">
    <source>
        <dbReference type="SAM" id="MobiDB-lite"/>
    </source>
</evidence>
<evidence type="ECO:0000313" key="3">
    <source>
        <dbReference type="Proteomes" id="UP000054485"/>
    </source>
</evidence>
<feature type="compositionally biased region" description="Basic and acidic residues" evidence="1">
    <location>
        <begin position="54"/>
        <end position="74"/>
    </location>
</feature>
<sequence>MFSLVIIINRGTLELRLHIPRLTERVGCSVGWNLQTWVQGWETVERLVTLPKSLRTDPKGRPRDPFLEGEREDG</sequence>
<reference evidence="3" key="2">
    <citation type="submission" date="2015-01" db="EMBL/GenBank/DDBJ databases">
        <title>Evolutionary Origins and Diversification of the Mycorrhizal Mutualists.</title>
        <authorList>
            <consortium name="DOE Joint Genome Institute"/>
            <consortium name="Mycorrhizal Genomics Consortium"/>
            <person name="Kohler A."/>
            <person name="Kuo A."/>
            <person name="Nagy L.G."/>
            <person name="Floudas D."/>
            <person name="Copeland A."/>
            <person name="Barry K.W."/>
            <person name="Cichocki N."/>
            <person name="Veneault-Fourrey C."/>
            <person name="LaButti K."/>
            <person name="Lindquist E.A."/>
            <person name="Lipzen A."/>
            <person name="Lundell T."/>
            <person name="Morin E."/>
            <person name="Murat C."/>
            <person name="Riley R."/>
            <person name="Ohm R."/>
            <person name="Sun H."/>
            <person name="Tunlid A."/>
            <person name="Henrissat B."/>
            <person name="Grigoriev I.V."/>
            <person name="Hibbett D.S."/>
            <person name="Martin F."/>
        </authorList>
    </citation>
    <scope>NUCLEOTIDE SEQUENCE [LARGE SCALE GENOMIC DNA]</scope>
    <source>
        <strain evidence="3">UH-Slu-Lm8-n1</strain>
    </source>
</reference>
<dbReference type="AlphaFoldDB" id="A0A0D0AD93"/>
<feature type="region of interest" description="Disordered" evidence="1">
    <location>
        <begin position="52"/>
        <end position="74"/>
    </location>
</feature>
<evidence type="ECO:0000313" key="2">
    <source>
        <dbReference type="EMBL" id="KIK36094.1"/>
    </source>
</evidence>
<organism evidence="2 3">
    <name type="scientific">Suillus luteus UH-Slu-Lm8-n1</name>
    <dbReference type="NCBI Taxonomy" id="930992"/>
    <lineage>
        <taxon>Eukaryota</taxon>
        <taxon>Fungi</taxon>
        <taxon>Dikarya</taxon>
        <taxon>Basidiomycota</taxon>
        <taxon>Agaricomycotina</taxon>
        <taxon>Agaricomycetes</taxon>
        <taxon>Agaricomycetidae</taxon>
        <taxon>Boletales</taxon>
        <taxon>Suillineae</taxon>
        <taxon>Suillaceae</taxon>
        <taxon>Suillus</taxon>
    </lineage>
</organism>
<dbReference type="EMBL" id="KN835561">
    <property type="protein sequence ID" value="KIK36094.1"/>
    <property type="molecule type" value="Genomic_DNA"/>
</dbReference>
<reference evidence="2 3" key="1">
    <citation type="submission" date="2014-04" db="EMBL/GenBank/DDBJ databases">
        <authorList>
            <consortium name="DOE Joint Genome Institute"/>
            <person name="Kuo A."/>
            <person name="Ruytinx J."/>
            <person name="Rineau F."/>
            <person name="Colpaert J."/>
            <person name="Kohler A."/>
            <person name="Nagy L.G."/>
            <person name="Floudas D."/>
            <person name="Copeland A."/>
            <person name="Barry K.W."/>
            <person name="Cichocki N."/>
            <person name="Veneault-Fourrey C."/>
            <person name="LaButti K."/>
            <person name="Lindquist E.A."/>
            <person name="Lipzen A."/>
            <person name="Lundell T."/>
            <person name="Morin E."/>
            <person name="Murat C."/>
            <person name="Sun H."/>
            <person name="Tunlid A."/>
            <person name="Henrissat B."/>
            <person name="Grigoriev I.V."/>
            <person name="Hibbett D.S."/>
            <person name="Martin F."/>
            <person name="Nordberg H.P."/>
            <person name="Cantor M.N."/>
            <person name="Hua S.X."/>
        </authorList>
    </citation>
    <scope>NUCLEOTIDE SEQUENCE [LARGE SCALE GENOMIC DNA]</scope>
    <source>
        <strain evidence="2 3">UH-Slu-Lm8-n1</strain>
    </source>
</reference>
<keyword evidence="3" id="KW-1185">Reference proteome</keyword>
<gene>
    <name evidence="2" type="ORF">CY34DRAFT_811570</name>
</gene>
<accession>A0A0D0AD93</accession>